<dbReference type="SMART" id="SM00184">
    <property type="entry name" value="RING"/>
    <property type="match status" value="1"/>
</dbReference>
<dbReference type="GO" id="GO:1990904">
    <property type="term" value="C:ribonucleoprotein complex"/>
    <property type="evidence" value="ECO:0007669"/>
    <property type="project" value="UniProtKB-KW"/>
</dbReference>
<comment type="similarity">
    <text evidence="4">Belongs to the universal ribosomal protein uS17 family.</text>
</comment>
<dbReference type="PANTHER" id="PTHR12413">
    <property type="entry name" value="DOLICHYL GLYCOSYLTRANSFERASE"/>
    <property type="match status" value="1"/>
</dbReference>
<keyword evidence="13 20" id="KW-1133">Transmembrane helix</keyword>
<feature type="region of interest" description="Disordered" evidence="19">
    <location>
        <begin position="843"/>
        <end position="888"/>
    </location>
</feature>
<feature type="transmembrane region" description="Helical" evidence="20">
    <location>
        <begin position="18"/>
        <end position="37"/>
    </location>
</feature>
<feature type="transmembrane region" description="Helical" evidence="20">
    <location>
        <begin position="141"/>
        <end position="156"/>
    </location>
</feature>
<evidence type="ECO:0000256" key="8">
    <source>
        <dbReference type="ARBA" id="ARBA00022692"/>
    </source>
</evidence>
<dbReference type="Gene3D" id="2.40.50.1000">
    <property type="match status" value="1"/>
</dbReference>
<keyword evidence="11" id="KW-0694">RNA-binding</keyword>
<keyword evidence="14 20" id="KW-0472">Membrane</keyword>
<dbReference type="InterPro" id="IPR000266">
    <property type="entry name" value="Ribosomal_uS17"/>
</dbReference>
<keyword evidence="15" id="KW-0687">Ribonucleoprotein</keyword>
<keyword evidence="12" id="KW-0689">Ribosomal protein</keyword>
<feature type="region of interest" description="Disordered" evidence="19">
    <location>
        <begin position="919"/>
        <end position="938"/>
    </location>
</feature>
<dbReference type="Pfam" id="PF00366">
    <property type="entry name" value="Ribosomal_S17"/>
    <property type="match status" value="1"/>
</dbReference>
<dbReference type="GO" id="GO:0008270">
    <property type="term" value="F:zinc ion binding"/>
    <property type="evidence" value="ECO:0007669"/>
    <property type="project" value="UniProtKB-KW"/>
</dbReference>
<dbReference type="GO" id="GO:0003735">
    <property type="term" value="F:structural constituent of ribosome"/>
    <property type="evidence" value="ECO:0007669"/>
    <property type="project" value="InterPro"/>
</dbReference>
<evidence type="ECO:0000256" key="17">
    <source>
        <dbReference type="ARBA" id="ARBA00035471"/>
    </source>
</evidence>
<feature type="transmembrane region" description="Helical" evidence="20">
    <location>
        <begin position="472"/>
        <end position="490"/>
    </location>
</feature>
<evidence type="ECO:0000256" key="2">
    <source>
        <dbReference type="ARBA" id="ARBA00004922"/>
    </source>
</evidence>
<dbReference type="Pfam" id="PF03155">
    <property type="entry name" value="Alg6_Alg8"/>
    <property type="match status" value="1"/>
</dbReference>
<keyword evidence="9" id="KW-0699">rRNA-binding</keyword>
<dbReference type="InterPro" id="IPR001841">
    <property type="entry name" value="Znf_RING"/>
</dbReference>
<dbReference type="GO" id="GO:0006412">
    <property type="term" value="P:translation"/>
    <property type="evidence" value="ECO:0007669"/>
    <property type="project" value="InterPro"/>
</dbReference>
<keyword evidence="18" id="KW-0862">Zinc</keyword>
<keyword evidence="7" id="KW-0808">Transferase</keyword>
<evidence type="ECO:0000256" key="7">
    <source>
        <dbReference type="ARBA" id="ARBA00022679"/>
    </source>
</evidence>
<reference evidence="22" key="1">
    <citation type="journal article" date="2023" name="Mol. Ecol. Resour.">
        <title>Chromosome-level genome assembly of a triploid poplar Populus alba 'Berolinensis'.</title>
        <authorList>
            <person name="Chen S."/>
            <person name="Yu Y."/>
            <person name="Wang X."/>
            <person name="Wang S."/>
            <person name="Zhang T."/>
            <person name="Zhou Y."/>
            <person name="He R."/>
            <person name="Meng N."/>
            <person name="Wang Y."/>
            <person name="Liu W."/>
            <person name="Liu Z."/>
            <person name="Liu J."/>
            <person name="Guo Q."/>
            <person name="Huang H."/>
            <person name="Sederoff R.R."/>
            <person name="Wang G."/>
            <person name="Qu G."/>
            <person name="Chen S."/>
        </authorList>
    </citation>
    <scope>NUCLEOTIDE SEQUENCE</scope>
    <source>
        <strain evidence="22">SC-2020</strain>
    </source>
</reference>
<evidence type="ECO:0000256" key="6">
    <source>
        <dbReference type="ARBA" id="ARBA00022676"/>
    </source>
</evidence>
<dbReference type="EC" id="2.4.1.265" evidence="5"/>
<dbReference type="EMBL" id="JAQIZT010000014">
    <property type="protein sequence ID" value="KAJ6971977.1"/>
    <property type="molecule type" value="Genomic_DNA"/>
</dbReference>
<evidence type="ECO:0000256" key="9">
    <source>
        <dbReference type="ARBA" id="ARBA00022730"/>
    </source>
</evidence>
<evidence type="ECO:0000256" key="1">
    <source>
        <dbReference type="ARBA" id="ARBA00004477"/>
    </source>
</evidence>
<dbReference type="Gene3D" id="3.30.40.10">
    <property type="entry name" value="Zinc/RING finger domain, C3HC4 (zinc finger)"/>
    <property type="match status" value="1"/>
</dbReference>
<feature type="compositionally biased region" description="Low complexity" evidence="19">
    <location>
        <begin position="845"/>
        <end position="867"/>
    </location>
</feature>
<dbReference type="FunFam" id="3.30.40.10:FF:000388">
    <property type="entry name" value="Putative RING zinc finger domain superfamily protein"/>
    <property type="match status" value="1"/>
</dbReference>
<dbReference type="CDD" id="cd00364">
    <property type="entry name" value="Ribosomal_uS17"/>
    <property type="match status" value="1"/>
</dbReference>
<evidence type="ECO:0000256" key="11">
    <source>
        <dbReference type="ARBA" id="ARBA00022884"/>
    </source>
</evidence>
<evidence type="ECO:0000256" key="14">
    <source>
        <dbReference type="ARBA" id="ARBA00023136"/>
    </source>
</evidence>
<dbReference type="InterPro" id="IPR012340">
    <property type="entry name" value="NA-bd_OB-fold"/>
</dbReference>
<sequence>MEDQRKPEKNKTSTTSNLLWFFGVSTCVKLLLIPSYHSTDFEVHRNWLAITHSLPLDQWYIDKTSPWTLDYPPFFAYFEYIISFFAHLVDPKIVDLEKGLDYKAESVVLFQRLSVIVCDLVLLYGVYRLSKNFSMGFKERVLMWVLVVWSPGLVIVDHMHFQYNGFLLGLLMMSISYMMEGRDLMGGFIFAVLLCFKHLFAVAAPVYFVYLLRHYCWKGFVKGFWRISVLGAVVVAVFAAAYGPFVYHGQMQKVIGRMFPFGRGLCHAYWAPNFWVFYIILDKGLAFLLKKLGLNIPVPAASFTGGLVGDSSPFAILPQVTPLTTFIMVLLALSPCLIKAWKNPQPRSVPRWIAYAYMCGFLFGWHVHEKASLHFVIPLAIVAGNSLEDARHYFLLSIVSCYSLFPLLYEAQEYPIKVLLLLLHSVLMWQSFSALFTKDATAKAVVSAKKTDRQVGLKGSSSDVVEKGGFRIGWIGRCYLFGLLAVEIWGQFLHPYLLGDKLPFVPLLLISIYCALEIMYSWIWQLRQIVTEKAFLKQPKVFLSSKKTGKGKRPGKGGNRFWKSIGLGFKTPRDAIEGTYIDKKCPFTGTVSIRGRILSGTCHSAKMNRTIIVRRNYLHWVKKYQRQGHLYEKRHSNIPAHISPCFRVKEGDYVIIGQCRPLSKTVRFNVLKVIPAGSSGGAKKVFTGIFDQRSHWSCCKMPIQRFIYFLKDFFNLTSPPSIVHLLNIGRSSLLPYLVIERKTCAFFSVVSFPCYINSLSALSLCFLSRKITYGFNLNGSGSGSGSGSGTNKFKRRALASLFCGGSVSRAPIEMGDHVDESLTGSLENLATCHDVSASSKQASFSNLGSETGLSSSSVESGDLSRSSNGKVEDSPTSKNSELQSQQSNVNDSLMEAHAASASVKEQTPTASVSDVTTVAGVAGPDSENPDSNEESVSDASIDFSNTNSVIPASLVPQQPLSEFVSSDVEQEARAARVVVVDVLSIQSNIFSSSFAEISNREARRNSRRMFWDAFSRSSLRRNGGSQTLVLTASHADDLGSHDRWLLDFSGDLHFDGVGRGSRYSSTRSRRRSERSWQSRYERERFHDVRDEQGWDASLCPAGLHRNGTCLCEPSSVAEESSSHASISQIILLTDALFEVLEEIHRHHLSLSPSMLSLPAPEAVVNSLPLKNYQKSHGTENVAQHEQQCHICLVDYEEGDKIRVLPCSHEFHMACVDKWLKDIHGVCPLCRDDVCKGTVESPASNPESTSP</sequence>
<feature type="transmembrane region" description="Helical" evidence="20">
    <location>
        <begin position="188"/>
        <end position="212"/>
    </location>
</feature>
<feature type="transmembrane region" description="Helical" evidence="20">
    <location>
        <begin position="418"/>
        <end position="436"/>
    </location>
</feature>
<evidence type="ECO:0000313" key="23">
    <source>
        <dbReference type="Proteomes" id="UP001164929"/>
    </source>
</evidence>
<dbReference type="GO" id="GO:0006487">
    <property type="term" value="P:protein N-linked glycosylation"/>
    <property type="evidence" value="ECO:0007669"/>
    <property type="project" value="TreeGrafter"/>
</dbReference>
<name>A0AAD6PY16_9ROSI</name>
<dbReference type="AlphaFoldDB" id="A0AAD6PY16"/>
<protein>
    <recommendedName>
        <fullName evidence="16">Small ribosomal subunit protein uS17</fullName>
        <ecNumber evidence="5">2.4.1.265</ecNumber>
    </recommendedName>
    <alternativeName>
        <fullName evidence="17">40S ribosomal protein S11</fullName>
    </alternativeName>
</protein>
<dbReference type="Proteomes" id="UP001164929">
    <property type="component" value="Chromosome 14"/>
</dbReference>
<comment type="similarity">
    <text evidence="3">Belongs to the ALG6/ALG8 glucosyltransferase family.</text>
</comment>
<feature type="compositionally biased region" description="Polar residues" evidence="19">
    <location>
        <begin position="876"/>
        <end position="888"/>
    </location>
</feature>
<dbReference type="InterPro" id="IPR019979">
    <property type="entry name" value="Ribosomal_uS17_CS"/>
</dbReference>
<dbReference type="Pfam" id="PF13639">
    <property type="entry name" value="zf-RING_2"/>
    <property type="match status" value="1"/>
</dbReference>
<evidence type="ECO:0000256" key="16">
    <source>
        <dbReference type="ARBA" id="ARBA00035164"/>
    </source>
</evidence>
<dbReference type="GO" id="GO:0005789">
    <property type="term" value="C:endoplasmic reticulum membrane"/>
    <property type="evidence" value="ECO:0007669"/>
    <property type="project" value="UniProtKB-SubCell"/>
</dbReference>
<dbReference type="PROSITE" id="PS50089">
    <property type="entry name" value="ZF_RING_2"/>
    <property type="match status" value="1"/>
</dbReference>
<accession>A0AAD6PY16</accession>
<proteinExistence type="inferred from homology"/>
<comment type="subcellular location">
    <subcellularLocation>
        <location evidence="1">Endoplasmic reticulum membrane</location>
        <topology evidence="1">Multi-pass membrane protein</topology>
    </subcellularLocation>
</comment>
<gene>
    <name evidence="22" type="ORF">NC653_032512</name>
</gene>
<keyword evidence="8 20" id="KW-0812">Transmembrane</keyword>
<evidence type="ECO:0000256" key="13">
    <source>
        <dbReference type="ARBA" id="ARBA00022989"/>
    </source>
</evidence>
<dbReference type="InterPro" id="IPR013083">
    <property type="entry name" value="Znf_RING/FYVE/PHD"/>
</dbReference>
<evidence type="ECO:0000256" key="12">
    <source>
        <dbReference type="ARBA" id="ARBA00022980"/>
    </source>
</evidence>
<dbReference type="Pfam" id="PF16205">
    <property type="entry name" value="Ribosomal_S17_N"/>
    <property type="match status" value="1"/>
</dbReference>
<evidence type="ECO:0000256" key="3">
    <source>
        <dbReference type="ARBA" id="ARBA00008715"/>
    </source>
</evidence>
<organism evidence="22 23">
    <name type="scientific">Populus alba x Populus x berolinensis</name>
    <dbReference type="NCBI Taxonomy" id="444605"/>
    <lineage>
        <taxon>Eukaryota</taxon>
        <taxon>Viridiplantae</taxon>
        <taxon>Streptophyta</taxon>
        <taxon>Embryophyta</taxon>
        <taxon>Tracheophyta</taxon>
        <taxon>Spermatophyta</taxon>
        <taxon>Magnoliopsida</taxon>
        <taxon>eudicotyledons</taxon>
        <taxon>Gunneridae</taxon>
        <taxon>Pentapetalae</taxon>
        <taxon>rosids</taxon>
        <taxon>fabids</taxon>
        <taxon>Malpighiales</taxon>
        <taxon>Salicaceae</taxon>
        <taxon>Saliceae</taxon>
        <taxon>Populus</taxon>
    </lineage>
</organism>
<evidence type="ECO:0000256" key="18">
    <source>
        <dbReference type="PROSITE-ProRule" id="PRU00175"/>
    </source>
</evidence>
<feature type="transmembrane region" description="Helical" evidence="20">
    <location>
        <begin position="352"/>
        <end position="368"/>
    </location>
</feature>
<feature type="transmembrane region" description="Helical" evidence="20">
    <location>
        <begin position="320"/>
        <end position="340"/>
    </location>
</feature>
<dbReference type="FunFam" id="2.40.50.1000:FF:000003">
    <property type="entry name" value="40S ribosomal protein S11"/>
    <property type="match status" value="1"/>
</dbReference>
<comment type="caution">
    <text evidence="22">The sequence shown here is derived from an EMBL/GenBank/DDBJ whole genome shotgun (WGS) entry which is preliminary data.</text>
</comment>
<feature type="transmembrane region" description="Helical" evidence="20">
    <location>
        <begin position="502"/>
        <end position="524"/>
    </location>
</feature>
<dbReference type="GO" id="GO:0005840">
    <property type="term" value="C:ribosome"/>
    <property type="evidence" value="ECO:0007669"/>
    <property type="project" value="UniProtKB-KW"/>
</dbReference>
<feature type="domain" description="RING-type" evidence="21">
    <location>
        <begin position="1188"/>
        <end position="1230"/>
    </location>
</feature>
<dbReference type="GO" id="GO:0003729">
    <property type="term" value="F:mRNA binding"/>
    <property type="evidence" value="ECO:0007669"/>
    <property type="project" value="UniProtKB-ARBA"/>
</dbReference>
<evidence type="ECO:0000256" key="15">
    <source>
        <dbReference type="ARBA" id="ARBA00023274"/>
    </source>
</evidence>
<feature type="compositionally biased region" description="Acidic residues" evidence="19">
    <location>
        <begin position="927"/>
        <end position="936"/>
    </location>
</feature>
<keyword evidence="10" id="KW-0256">Endoplasmic reticulum</keyword>
<evidence type="ECO:0000256" key="5">
    <source>
        <dbReference type="ARBA" id="ARBA00011938"/>
    </source>
</evidence>
<evidence type="ECO:0000256" key="20">
    <source>
        <dbReference type="SAM" id="Phobius"/>
    </source>
</evidence>
<feature type="transmembrane region" description="Helical" evidence="20">
    <location>
        <begin position="109"/>
        <end position="129"/>
    </location>
</feature>
<dbReference type="SUPFAM" id="SSF50249">
    <property type="entry name" value="Nucleic acid-binding proteins"/>
    <property type="match status" value="1"/>
</dbReference>
<evidence type="ECO:0000259" key="21">
    <source>
        <dbReference type="PROSITE" id="PS50089"/>
    </source>
</evidence>
<dbReference type="InterPro" id="IPR004856">
    <property type="entry name" value="Glyco_trans_ALG6/ALG8"/>
</dbReference>
<dbReference type="SUPFAM" id="SSF57850">
    <property type="entry name" value="RING/U-box"/>
    <property type="match status" value="1"/>
</dbReference>
<comment type="pathway">
    <text evidence="2">Protein modification; protein glycosylation.</text>
</comment>
<keyword evidence="18" id="KW-0863">Zinc-finger</keyword>
<feature type="transmembrane region" description="Helical" evidence="20">
    <location>
        <begin position="268"/>
        <end position="289"/>
    </location>
</feature>
<keyword evidence="18" id="KW-0479">Metal-binding</keyword>
<evidence type="ECO:0000256" key="10">
    <source>
        <dbReference type="ARBA" id="ARBA00022824"/>
    </source>
</evidence>
<dbReference type="GO" id="GO:0042283">
    <property type="term" value="F:dolichyl pyrophosphate Glc1Man9GlcNAc2 alpha-1,3-glucosyltransferase activity"/>
    <property type="evidence" value="ECO:0007669"/>
    <property type="project" value="UniProtKB-EC"/>
</dbReference>
<keyword evidence="6" id="KW-0328">Glycosyltransferase</keyword>
<dbReference type="GO" id="GO:0019843">
    <property type="term" value="F:rRNA binding"/>
    <property type="evidence" value="ECO:0007669"/>
    <property type="project" value="UniProtKB-KW"/>
</dbReference>
<feature type="transmembrane region" description="Helical" evidence="20">
    <location>
        <begin position="224"/>
        <end position="247"/>
    </location>
</feature>
<dbReference type="PANTHER" id="PTHR12413:SF2">
    <property type="entry name" value="DOLICHYL PYROPHOSPHATE GLC1MAN9GLCNAC2 ALPHA-1,3-GLUCOSYLTRANSFERASE-RELATED"/>
    <property type="match status" value="1"/>
</dbReference>
<dbReference type="PROSITE" id="PS00056">
    <property type="entry name" value="RIBOSOMAL_S17"/>
    <property type="match status" value="1"/>
</dbReference>
<evidence type="ECO:0000256" key="19">
    <source>
        <dbReference type="SAM" id="MobiDB-lite"/>
    </source>
</evidence>
<evidence type="ECO:0000313" key="22">
    <source>
        <dbReference type="EMBL" id="KAJ6971977.1"/>
    </source>
</evidence>
<evidence type="ECO:0000256" key="4">
    <source>
        <dbReference type="ARBA" id="ARBA00010254"/>
    </source>
</evidence>
<keyword evidence="23" id="KW-1185">Reference proteome</keyword>
<dbReference type="InterPro" id="IPR032440">
    <property type="entry name" value="Ribosomal_uS17_N"/>
</dbReference>